<dbReference type="EMBL" id="PP429226">
    <property type="protein sequence ID" value="XCI77556.1"/>
    <property type="molecule type" value="Genomic_DNA"/>
</dbReference>
<proteinExistence type="predicted"/>
<protein>
    <submittedName>
        <fullName evidence="1">Uncharacterized protein</fullName>
    </submittedName>
</protein>
<evidence type="ECO:0000313" key="1">
    <source>
        <dbReference type="EMBL" id="XCI77556.1"/>
    </source>
</evidence>
<accession>A0AAU8HYQ9</accession>
<gene>
    <name evidence="1" type="ORF">LDCGVIBL_CDS0198</name>
</gene>
<reference evidence="1" key="1">
    <citation type="submission" date="2024-03" db="EMBL/GenBank/DDBJ databases">
        <authorList>
            <person name="Chantapakul B."/>
            <person name="Wang S."/>
        </authorList>
    </citation>
    <scope>NUCLEOTIDE SEQUENCE</scope>
</reference>
<organism evidence="1">
    <name type="scientific">Rhizobium phage LG08</name>
    <dbReference type="NCBI Taxonomy" id="3129229"/>
    <lineage>
        <taxon>Viruses</taxon>
        <taxon>Duplodnaviria</taxon>
        <taxon>Heunggongvirae</taxon>
        <taxon>Uroviricota</taxon>
        <taxon>Caudoviricetes</taxon>
    </lineage>
</organism>
<name>A0AAU8HYQ9_9CAUD</name>
<sequence length="57" mass="6826">MGRVDEFEHFEKLFFRDLNFDTVFGDGEMIERLCSRNSMIDFVKIVRKPDVNHFISP</sequence>